<gene>
    <name evidence="22" type="primary">JAK1</name>
    <name evidence="22" type="synonym">jak1</name>
</gene>
<organism evidence="22 23">
    <name type="scientific">Oreochromis niloticus</name>
    <name type="common">Nile tilapia</name>
    <name type="synonym">Tilapia nilotica</name>
    <dbReference type="NCBI Taxonomy" id="8128"/>
    <lineage>
        <taxon>Eukaryota</taxon>
        <taxon>Metazoa</taxon>
        <taxon>Chordata</taxon>
        <taxon>Craniata</taxon>
        <taxon>Vertebrata</taxon>
        <taxon>Euteleostomi</taxon>
        <taxon>Actinopterygii</taxon>
        <taxon>Neopterygii</taxon>
        <taxon>Teleostei</taxon>
        <taxon>Neoteleostei</taxon>
        <taxon>Acanthomorphata</taxon>
        <taxon>Ovalentaria</taxon>
        <taxon>Cichlomorphae</taxon>
        <taxon>Cichliformes</taxon>
        <taxon>Cichlidae</taxon>
        <taxon>African cichlids</taxon>
        <taxon>Pseudocrenilabrinae</taxon>
        <taxon>Oreochromini</taxon>
        <taxon>Oreochromis</taxon>
    </lineage>
</organism>
<dbReference type="InterPro" id="IPR000719">
    <property type="entry name" value="Prot_kinase_dom"/>
</dbReference>
<dbReference type="PRINTS" id="PR01823">
    <property type="entry name" value="JANUSKINASE"/>
</dbReference>
<evidence type="ECO:0000256" key="4">
    <source>
        <dbReference type="ARBA" id="ARBA00022679"/>
    </source>
</evidence>
<dbReference type="InterPro" id="IPR011009">
    <property type="entry name" value="Kinase-like_dom_sf"/>
</dbReference>
<evidence type="ECO:0000313" key="23">
    <source>
        <dbReference type="Proteomes" id="UP000005207"/>
    </source>
</evidence>
<evidence type="ECO:0000256" key="19">
    <source>
        <dbReference type="SAM" id="MobiDB-lite"/>
    </source>
</evidence>
<dbReference type="Pfam" id="PF21990">
    <property type="entry name" value="SH2_1"/>
    <property type="match status" value="1"/>
</dbReference>
<reference evidence="23" key="1">
    <citation type="submission" date="2012-01" db="EMBL/GenBank/DDBJ databases">
        <title>The Genome Sequence of Oreochromis niloticus (Nile Tilapia).</title>
        <authorList>
            <consortium name="Broad Institute Genome Assembly Team"/>
            <consortium name="Broad Institute Sequencing Platform"/>
            <person name="Di Palma F."/>
            <person name="Johnson J."/>
            <person name="Lander E.S."/>
            <person name="Lindblad-Toh K."/>
        </authorList>
    </citation>
    <scope>NUCLEOTIDE SEQUENCE [LARGE SCALE GENOMIC DNA]</scope>
</reference>
<evidence type="ECO:0000256" key="17">
    <source>
        <dbReference type="PIRSR" id="PIRSR000636-2"/>
    </source>
</evidence>
<dbReference type="PROSITE" id="PS50011">
    <property type="entry name" value="PROTEIN_KINASE_DOM"/>
    <property type="match status" value="2"/>
</dbReference>
<feature type="domain" description="FERM" evidence="21">
    <location>
        <begin position="1"/>
        <end position="360"/>
    </location>
</feature>
<dbReference type="GO" id="GO:0005524">
    <property type="term" value="F:ATP binding"/>
    <property type="evidence" value="ECO:0007669"/>
    <property type="project" value="UniProtKB-UniRule"/>
</dbReference>
<feature type="active site" description="Proton acceptor" evidence="16">
    <location>
        <position position="888"/>
    </location>
</feature>
<keyword evidence="7 17" id="KW-0547">Nucleotide-binding</keyword>
<dbReference type="Pfam" id="PF07714">
    <property type="entry name" value="PK_Tyr_Ser-Thr"/>
    <property type="match status" value="2"/>
</dbReference>
<dbReference type="Gene3D" id="1.10.510.10">
    <property type="entry name" value="Transferase(Phosphotransferase) domain 1"/>
    <property type="match status" value="2"/>
</dbReference>
<comment type="catalytic activity">
    <reaction evidence="13">
        <text>L-tyrosyl-[protein] + ATP = O-phospho-L-tyrosyl-[protein] + ADP + H(+)</text>
        <dbReference type="Rhea" id="RHEA:10596"/>
        <dbReference type="Rhea" id="RHEA-COMP:10136"/>
        <dbReference type="Rhea" id="RHEA-COMP:20101"/>
        <dbReference type="ChEBI" id="CHEBI:15378"/>
        <dbReference type="ChEBI" id="CHEBI:30616"/>
        <dbReference type="ChEBI" id="CHEBI:46858"/>
        <dbReference type="ChEBI" id="CHEBI:61978"/>
        <dbReference type="ChEBI" id="CHEBI:456216"/>
        <dbReference type="EC" id="2.7.10.2"/>
    </reaction>
</comment>
<reference evidence="22" key="2">
    <citation type="submission" date="2025-08" db="UniProtKB">
        <authorList>
            <consortium name="Ensembl"/>
        </authorList>
    </citation>
    <scope>IDENTIFICATION</scope>
</reference>
<keyword evidence="11" id="KW-0727">SH2 domain</keyword>
<name>A0A669EKS1_ORENI</name>
<dbReference type="InterPro" id="IPR041155">
    <property type="entry name" value="FERM_F1"/>
</dbReference>
<evidence type="ECO:0000256" key="11">
    <source>
        <dbReference type="ARBA" id="ARBA00022999"/>
    </source>
</evidence>
<dbReference type="GO" id="GO:0019221">
    <property type="term" value="P:cytokine-mediated signaling pathway"/>
    <property type="evidence" value="ECO:0007669"/>
    <property type="project" value="TreeGrafter"/>
</dbReference>
<dbReference type="InterPro" id="IPR019749">
    <property type="entry name" value="Band_41_domain"/>
</dbReference>
<keyword evidence="23" id="KW-1185">Reference proteome</keyword>
<dbReference type="InterPro" id="IPR020776">
    <property type="entry name" value="Tyr_kinase_non-rcpt_Jak1"/>
</dbReference>
<comment type="cofactor">
    <cofactor evidence="1">
        <name>Mg(2+)</name>
        <dbReference type="ChEBI" id="CHEBI:18420"/>
    </cofactor>
</comment>
<keyword evidence="8" id="KW-0418">Kinase</keyword>
<keyword evidence="4" id="KW-0808">Transferase</keyword>
<dbReference type="SMART" id="SM00219">
    <property type="entry name" value="TyrKc"/>
    <property type="match status" value="2"/>
</dbReference>
<evidence type="ECO:0000256" key="18">
    <source>
        <dbReference type="PROSITE-ProRule" id="PRU10141"/>
    </source>
</evidence>
<dbReference type="PRINTS" id="PR00109">
    <property type="entry name" value="TYRKINASE"/>
</dbReference>
<evidence type="ECO:0000256" key="7">
    <source>
        <dbReference type="ARBA" id="ARBA00022741"/>
    </source>
</evidence>
<dbReference type="FunFam" id="1.10.510.10:FF:000110">
    <property type="entry name" value="Tyrosine-protein kinase"/>
    <property type="match status" value="1"/>
</dbReference>
<evidence type="ECO:0000256" key="1">
    <source>
        <dbReference type="ARBA" id="ARBA00001946"/>
    </source>
</evidence>
<dbReference type="SUPFAM" id="SSF56112">
    <property type="entry name" value="Protein kinase-like (PK-like)"/>
    <property type="match status" value="2"/>
</dbReference>
<feature type="region of interest" description="Disordered" evidence="19">
    <location>
        <begin position="277"/>
        <end position="296"/>
    </location>
</feature>
<dbReference type="GO" id="GO:0060397">
    <property type="term" value="P:growth hormone receptor signaling pathway via JAK-STAT"/>
    <property type="evidence" value="ECO:0007669"/>
    <property type="project" value="TreeGrafter"/>
</dbReference>
<feature type="domain" description="Protein kinase" evidence="20">
    <location>
        <begin position="466"/>
        <end position="736"/>
    </location>
</feature>
<dbReference type="PANTHER" id="PTHR45807:SF5">
    <property type="entry name" value="TYROSINE-PROTEIN KINASE JAK1"/>
    <property type="match status" value="1"/>
</dbReference>
<evidence type="ECO:0000256" key="8">
    <source>
        <dbReference type="ARBA" id="ARBA00022777"/>
    </source>
</evidence>
<dbReference type="InterPro" id="IPR008266">
    <property type="entry name" value="Tyr_kinase_AS"/>
</dbReference>
<protein>
    <recommendedName>
        <fullName evidence="14">Tyrosine-protein kinase JAK1</fullName>
        <ecNumber evidence="2">2.7.10.2</ecNumber>
    </recommendedName>
    <alternativeName>
        <fullName evidence="15">Janus kinase 1</fullName>
    </alternativeName>
</protein>
<keyword evidence="9 17" id="KW-0067">ATP-binding</keyword>
<evidence type="ECO:0000259" key="21">
    <source>
        <dbReference type="PROSITE" id="PS50057"/>
    </source>
</evidence>
<evidence type="ECO:0000256" key="5">
    <source>
        <dbReference type="ARBA" id="ARBA00022723"/>
    </source>
</evidence>
<evidence type="ECO:0000256" key="2">
    <source>
        <dbReference type="ARBA" id="ARBA00011903"/>
    </source>
</evidence>
<dbReference type="Pfam" id="PF17887">
    <property type="entry name" value="Jak1_Phl"/>
    <property type="match status" value="1"/>
</dbReference>
<dbReference type="InterPro" id="IPR017441">
    <property type="entry name" value="Protein_kinase_ATP_BS"/>
</dbReference>
<evidence type="ECO:0000256" key="15">
    <source>
        <dbReference type="ARBA" id="ARBA00083038"/>
    </source>
</evidence>
<dbReference type="PROSITE" id="PS00107">
    <property type="entry name" value="PROTEIN_KINASE_ATP"/>
    <property type="match status" value="1"/>
</dbReference>
<dbReference type="Pfam" id="PF18377">
    <property type="entry name" value="FERM_F2"/>
    <property type="match status" value="1"/>
</dbReference>
<evidence type="ECO:0000256" key="13">
    <source>
        <dbReference type="ARBA" id="ARBA00051245"/>
    </source>
</evidence>
<accession>A0A669EKS1</accession>
<keyword evidence="10" id="KW-0460">Magnesium</keyword>
<proteinExistence type="predicted"/>
<reference evidence="22" key="3">
    <citation type="submission" date="2025-09" db="UniProtKB">
        <authorList>
            <consortium name="Ensembl"/>
        </authorList>
    </citation>
    <scope>IDENTIFICATION</scope>
</reference>
<dbReference type="SMART" id="SM00295">
    <property type="entry name" value="B41"/>
    <property type="match status" value="1"/>
</dbReference>
<keyword evidence="6" id="KW-0677">Repeat</keyword>
<dbReference type="GO" id="GO:0046872">
    <property type="term" value="F:metal ion binding"/>
    <property type="evidence" value="ECO:0007669"/>
    <property type="project" value="UniProtKB-KW"/>
</dbReference>
<dbReference type="AlphaFoldDB" id="A0A669EKS1"/>
<dbReference type="InterPro" id="IPR001245">
    <property type="entry name" value="Ser-Thr/Tyr_kinase_cat_dom"/>
</dbReference>
<evidence type="ECO:0000256" key="6">
    <source>
        <dbReference type="ARBA" id="ARBA00022737"/>
    </source>
</evidence>
<dbReference type="Pfam" id="PF18379">
    <property type="entry name" value="FERM_F1"/>
    <property type="match status" value="1"/>
</dbReference>
<dbReference type="PANTHER" id="PTHR45807">
    <property type="entry name" value="TYROSINE-PROTEIN KINASE HOPSCOTCH"/>
    <property type="match status" value="1"/>
</dbReference>
<dbReference type="Gene3D" id="3.30.200.20">
    <property type="entry name" value="Phosphorylase Kinase, domain 1"/>
    <property type="match status" value="2"/>
</dbReference>
<dbReference type="GO" id="GO:0035556">
    <property type="term" value="P:intracellular signal transduction"/>
    <property type="evidence" value="ECO:0007669"/>
    <property type="project" value="InterPro"/>
</dbReference>
<feature type="binding site" evidence="17 18">
    <location>
        <position position="793"/>
    </location>
    <ligand>
        <name>ATP</name>
        <dbReference type="ChEBI" id="CHEBI:30616"/>
    </ligand>
</feature>
<dbReference type="PRINTS" id="PR01824">
    <property type="entry name" value="JANUSKINASE1"/>
</dbReference>
<keyword evidence="12" id="KW-0829">Tyrosine-protein kinase</keyword>
<dbReference type="InterPro" id="IPR051286">
    <property type="entry name" value="JAK"/>
</dbReference>
<feature type="binding site" evidence="17">
    <location>
        <begin position="766"/>
        <end position="774"/>
    </location>
    <ligand>
        <name>ATP</name>
        <dbReference type="ChEBI" id="CHEBI:30616"/>
    </ligand>
</feature>
<keyword evidence="5" id="KW-0479">Metal-binding</keyword>
<feature type="domain" description="Protein kinase" evidence="20">
    <location>
        <begin position="760"/>
        <end position="1054"/>
    </location>
</feature>
<dbReference type="GeneTree" id="ENSGT00940000157092"/>
<dbReference type="Ensembl" id="ENSONIT00000055848.1">
    <property type="protein sequence ID" value="ENSONIP00000072049.1"/>
    <property type="gene ID" value="ENSONIG00000008800.2"/>
</dbReference>
<dbReference type="Proteomes" id="UP000005207">
    <property type="component" value="Linkage group LG17"/>
</dbReference>
<evidence type="ECO:0000313" key="22">
    <source>
        <dbReference type="Ensembl" id="ENSONIP00000072049.1"/>
    </source>
</evidence>
<dbReference type="GO" id="GO:0005131">
    <property type="term" value="F:growth hormone receptor binding"/>
    <property type="evidence" value="ECO:0007669"/>
    <property type="project" value="TreeGrafter"/>
</dbReference>
<dbReference type="InterPro" id="IPR000980">
    <property type="entry name" value="SH2"/>
</dbReference>
<evidence type="ECO:0000259" key="20">
    <source>
        <dbReference type="PROSITE" id="PS50011"/>
    </source>
</evidence>
<dbReference type="InterPro" id="IPR020635">
    <property type="entry name" value="Tyr_kinase_cat_dom"/>
</dbReference>
<dbReference type="InterPro" id="IPR000299">
    <property type="entry name" value="FERM_domain"/>
</dbReference>
<dbReference type="EC" id="2.7.10.2" evidence="2"/>
<dbReference type="GO" id="GO:0004715">
    <property type="term" value="F:non-membrane spanning protein tyrosine kinase activity"/>
    <property type="evidence" value="ECO:0007669"/>
    <property type="project" value="UniProtKB-EC"/>
</dbReference>
<dbReference type="InterPro" id="IPR041046">
    <property type="entry name" value="FERM_F2"/>
</dbReference>
<dbReference type="GO" id="GO:0007259">
    <property type="term" value="P:cell surface receptor signaling pathway via JAK-STAT"/>
    <property type="evidence" value="ECO:0007669"/>
    <property type="project" value="TreeGrafter"/>
</dbReference>
<dbReference type="InterPro" id="IPR016251">
    <property type="entry name" value="Tyr_kinase_non-rcpt_Jak/Tyk2"/>
</dbReference>
<evidence type="ECO:0000256" key="14">
    <source>
        <dbReference type="ARBA" id="ARBA00069190"/>
    </source>
</evidence>
<keyword evidence="3" id="KW-0597">Phosphoprotein</keyword>
<dbReference type="PIRSF" id="PIRSF000636">
    <property type="entry name" value="TyrPK_Jak"/>
    <property type="match status" value="1"/>
</dbReference>
<evidence type="ECO:0000256" key="9">
    <source>
        <dbReference type="ARBA" id="ARBA00022840"/>
    </source>
</evidence>
<evidence type="ECO:0000256" key="10">
    <source>
        <dbReference type="ARBA" id="ARBA00022842"/>
    </source>
</evidence>
<dbReference type="GO" id="GO:0005829">
    <property type="term" value="C:cytosol"/>
    <property type="evidence" value="ECO:0007669"/>
    <property type="project" value="TreeGrafter"/>
</dbReference>
<dbReference type="GO" id="GO:0016020">
    <property type="term" value="C:membrane"/>
    <property type="evidence" value="ECO:0007669"/>
    <property type="project" value="InterPro"/>
</dbReference>
<dbReference type="FunFam" id="3.30.200.20:FF:000293">
    <property type="entry name" value="Tyrosine-protein kinase"/>
    <property type="match status" value="1"/>
</dbReference>
<evidence type="ECO:0000256" key="12">
    <source>
        <dbReference type="ARBA" id="ARBA00023137"/>
    </source>
</evidence>
<sequence>HLFLSLFKNGLYSTLNIDPPLLFCLSAISPLCHNLFALYDELTDTWYPPNYEFEVTDETSIKLHYRMRFYFRNWHSSIEGEPYVWRHCISKLKGNSPQKIPEGTPLLDADSLTYLFTQVCACKSSTVFYCIDKNVYAFCLDPLLPPFPSYKRFIPDSLNRNIKQRNILTRIRINNVFKKFLTEFNSRTVKDSNITTYDLKIKYLATLEGLVSSMGSEVFEPSSLSVIQEGDLCNGRYYNQSLGHAQSQNMEVSRDMQVLVTGTTGISWRKKPSSVACREKGKSKKNKHDAKQKTDKKKDANEGWVVFCDFHEITHTVIKEAMVTIYKQDNKKMVRLVCVSLVDGYFRLTVDAHHYLCKEVAPASVVHNITNGCHGPIRFVLPVLFEEENVSHAVLSNKFIICYMSCYWTQESRPVRQYKNFQIEVTPSSFTLHGTDTSQSTLKELLEHLEGQNLRSDNLQFQLVRCCPPQPRGIGTKTNIYSGTLKVKGEEEEDAGYTSFQEVKVVLKVLGSGHRDISMAFFETASKMQQVSHKHIVLLYGVCVHHQENIMVEEFVQLGPLDVFMRRQQTPLSTSWKFQVALQLASALSYLEDKKLVHGFVCAKNILLARDGLGNDEGGPFIKLSDPGIPITVLTREECVHRIPWIAPECVRNASSLGVAADKWGFGTTLWEICYDGEVPLKDKKLTEKERFYETECQLATPDCTELAELMTHCMNYDPKKRPFFRAIVREMDQLIEKNPSIKPQPTPDVDPTMFEKRFLRKIRDLGEGHFGKVELCRYDPRGDRTGELVAVKSLKPENREEQSNNLSREIDILKDLYHENIVKYKGISQEEGGQAIKLIMEYLPLGSLKEYLPRNRARISIPTLLSYSVQICKGMDYLGSQNYIHRDLAARNVLMENETTVKIGDFGLTKSIKDNEGYYTVKDENDSPVFWYAPECLTLCKFYLASDVWSFGVTMYELLTYCDSAKSPMTCFLEMIGKTHGQMTIIRLVKVLQEGKRLPCPKDCPDSVYELMRRCWEQSPERRITFKRLIEELTTAQQLAQQQQQQQNSQPTF</sequence>
<dbReference type="InterPro" id="IPR041381">
    <property type="entry name" value="JAK1-3/TYK2_PHL_dom"/>
</dbReference>
<dbReference type="GO" id="GO:0030154">
    <property type="term" value="P:cell differentiation"/>
    <property type="evidence" value="ECO:0007669"/>
    <property type="project" value="TreeGrafter"/>
</dbReference>
<evidence type="ECO:0000256" key="3">
    <source>
        <dbReference type="ARBA" id="ARBA00022553"/>
    </source>
</evidence>
<dbReference type="PROSITE" id="PS50057">
    <property type="entry name" value="FERM_3"/>
    <property type="match status" value="1"/>
</dbReference>
<dbReference type="PROSITE" id="PS00109">
    <property type="entry name" value="PROTEIN_KINASE_TYR"/>
    <property type="match status" value="1"/>
</dbReference>
<dbReference type="FunFam" id="1.10.510.10:FF:000114">
    <property type="entry name" value="Tyrosine-protein kinase JAK2"/>
    <property type="match status" value="1"/>
</dbReference>
<evidence type="ECO:0000256" key="16">
    <source>
        <dbReference type="PIRSR" id="PIRSR000636-1"/>
    </source>
</evidence>